<evidence type="ECO:0000313" key="1">
    <source>
        <dbReference type="EMBL" id="KAK7350131.1"/>
    </source>
</evidence>
<proteinExistence type="predicted"/>
<gene>
    <name evidence="1" type="ORF">VNO77_08279</name>
</gene>
<keyword evidence="2" id="KW-1185">Reference proteome</keyword>
<evidence type="ECO:0000313" key="2">
    <source>
        <dbReference type="Proteomes" id="UP001367508"/>
    </source>
</evidence>
<accession>A0AAN9M944</accession>
<dbReference type="Proteomes" id="UP001367508">
    <property type="component" value="Unassembled WGS sequence"/>
</dbReference>
<name>A0AAN9M944_CANGL</name>
<dbReference type="EMBL" id="JAYMYQ010000002">
    <property type="protein sequence ID" value="KAK7350131.1"/>
    <property type="molecule type" value="Genomic_DNA"/>
</dbReference>
<comment type="caution">
    <text evidence="1">The sequence shown here is derived from an EMBL/GenBank/DDBJ whole genome shotgun (WGS) entry which is preliminary data.</text>
</comment>
<dbReference type="AlphaFoldDB" id="A0AAN9M944"/>
<organism evidence="1 2">
    <name type="scientific">Canavalia gladiata</name>
    <name type="common">Sword bean</name>
    <name type="synonym">Dolichos gladiatus</name>
    <dbReference type="NCBI Taxonomy" id="3824"/>
    <lineage>
        <taxon>Eukaryota</taxon>
        <taxon>Viridiplantae</taxon>
        <taxon>Streptophyta</taxon>
        <taxon>Embryophyta</taxon>
        <taxon>Tracheophyta</taxon>
        <taxon>Spermatophyta</taxon>
        <taxon>Magnoliopsida</taxon>
        <taxon>eudicotyledons</taxon>
        <taxon>Gunneridae</taxon>
        <taxon>Pentapetalae</taxon>
        <taxon>rosids</taxon>
        <taxon>fabids</taxon>
        <taxon>Fabales</taxon>
        <taxon>Fabaceae</taxon>
        <taxon>Papilionoideae</taxon>
        <taxon>50 kb inversion clade</taxon>
        <taxon>NPAAA clade</taxon>
        <taxon>indigoferoid/millettioid clade</taxon>
        <taxon>Phaseoleae</taxon>
        <taxon>Canavalia</taxon>
    </lineage>
</organism>
<protein>
    <submittedName>
        <fullName evidence="1">Uncharacterized protein</fullName>
    </submittedName>
</protein>
<reference evidence="1 2" key="1">
    <citation type="submission" date="2024-01" db="EMBL/GenBank/DDBJ databases">
        <title>The genomes of 5 underutilized Papilionoideae crops provide insights into root nodulation and disease resistanc.</title>
        <authorList>
            <person name="Jiang F."/>
        </authorList>
    </citation>
    <scope>NUCLEOTIDE SEQUENCE [LARGE SCALE GENOMIC DNA]</scope>
    <source>
        <strain evidence="1">LVBAO_FW01</strain>
        <tissue evidence="1">Leaves</tissue>
    </source>
</reference>
<sequence>MGVFLSVTLRPEAYIDLSRKTQPYSEAWQSRPVLSSIGNASIYQIRRMCMLCDTSRNCNDPSEVYQTRMVSDSCAWHALVRILACLGEIRILKVVTCQNQRENQPRAWDEGCLQKTKNVGPAVDLNRASPGWDGAGLKTSFPAARPGPRDSSRIESYDRLKRAAAWRRHKAVDGATLDRCDHTSTNA</sequence>